<comment type="caution">
    <text evidence="1">The sequence shown here is derived from an EMBL/GenBank/DDBJ whole genome shotgun (WGS) entry which is preliminary data.</text>
</comment>
<protein>
    <submittedName>
        <fullName evidence="1">Uncharacterized protein</fullName>
    </submittedName>
</protein>
<sequence>MSSTFPQVNQSNPDLPEGLLSFDEEFQLANRVKNRGLARERLIPFCEFTYGGYRANWHHELIAEKLEAVLRGELKRVMFFAPPRHGKSELCSVRFPAFYLGHKPQDSIIACSYAENLACTFSRATRACVRSPQYHELWPIKLSRKGDVRWQLDGKKDERPSYIAAGINGSVSGEGANLLIIDDPIKTAKQAYSKGYRDDCWNWYRLVGRTRLQPDASIILMMTRWHDDDLAGRIIQQMKEDPTSTQWEIVVLPAENLEGGEGHLPYPALWPTQYSTKALADIQKDIGLYAWWALYQQSPRIASGTVFKREWWPIVDLVPELAFKLQVWDTAFGGDDYSVCQTTGIRLKTEAPRFIGMDVWRDRPIWPDLKQAAVDQYEKHKPDVVAIELKATGISLIQDLQATHPHIPVIGIDIKNTPHPVRTAAVVTQVANGQYGLARGEWNSAFIDEHSEYPLGAHDDQVTTTVHILNLVVHGGYGTDGSKVVIFDALNQLPGADQDQRAQIAQQMSIGAGY</sequence>
<evidence type="ECO:0000313" key="1">
    <source>
        <dbReference type="EMBL" id="KKN50688.1"/>
    </source>
</evidence>
<reference evidence="1" key="1">
    <citation type="journal article" date="2015" name="Nature">
        <title>Complex archaea that bridge the gap between prokaryotes and eukaryotes.</title>
        <authorList>
            <person name="Spang A."/>
            <person name="Saw J.H."/>
            <person name="Jorgensen S.L."/>
            <person name="Zaremba-Niedzwiedzka K."/>
            <person name="Martijn J."/>
            <person name="Lind A.E."/>
            <person name="van Eijk R."/>
            <person name="Schleper C."/>
            <person name="Guy L."/>
            <person name="Ettema T.J."/>
        </authorList>
    </citation>
    <scope>NUCLEOTIDE SEQUENCE</scope>
</reference>
<proteinExistence type="predicted"/>
<dbReference type="Gene3D" id="3.30.420.240">
    <property type="match status" value="1"/>
</dbReference>
<dbReference type="Pfam" id="PF03237">
    <property type="entry name" value="Terminase_6N"/>
    <property type="match status" value="1"/>
</dbReference>
<accession>A0A0F9UAP0</accession>
<dbReference type="AlphaFoldDB" id="A0A0F9UAP0"/>
<organism evidence="1">
    <name type="scientific">marine sediment metagenome</name>
    <dbReference type="NCBI Taxonomy" id="412755"/>
    <lineage>
        <taxon>unclassified sequences</taxon>
        <taxon>metagenomes</taxon>
        <taxon>ecological metagenomes</taxon>
    </lineage>
</organism>
<name>A0A0F9UAP0_9ZZZZ</name>
<gene>
    <name evidence="1" type="ORF">LCGC14_0630370</name>
</gene>
<dbReference type="EMBL" id="LAZR01001100">
    <property type="protein sequence ID" value="KKN50688.1"/>
    <property type="molecule type" value="Genomic_DNA"/>
</dbReference>